<comment type="caution">
    <text evidence="1">The sequence shown here is derived from an EMBL/GenBank/DDBJ whole genome shotgun (WGS) entry which is preliminary data.</text>
</comment>
<dbReference type="Proteomes" id="UP000285301">
    <property type="component" value="Unassembled WGS sequence"/>
</dbReference>
<reference evidence="1 2" key="1">
    <citation type="journal article" date="2018" name="Gigascience">
        <title>Genomes of trombidid mites reveal novel predicted allergens and laterally-transferred genes associated with secondary metabolism.</title>
        <authorList>
            <person name="Dong X."/>
            <person name="Chaisiri K."/>
            <person name="Xia D."/>
            <person name="Armstrong S.D."/>
            <person name="Fang Y."/>
            <person name="Donnelly M.J."/>
            <person name="Kadowaki T."/>
            <person name="McGarry J.W."/>
            <person name="Darby A.C."/>
            <person name="Makepeace B.L."/>
        </authorList>
    </citation>
    <scope>NUCLEOTIDE SEQUENCE [LARGE SCALE GENOMIC DNA]</scope>
    <source>
        <strain evidence="1">UoL-WK</strain>
    </source>
</reference>
<organism evidence="1 2">
    <name type="scientific">Dinothrombium tinctorium</name>
    <dbReference type="NCBI Taxonomy" id="1965070"/>
    <lineage>
        <taxon>Eukaryota</taxon>
        <taxon>Metazoa</taxon>
        <taxon>Ecdysozoa</taxon>
        <taxon>Arthropoda</taxon>
        <taxon>Chelicerata</taxon>
        <taxon>Arachnida</taxon>
        <taxon>Acari</taxon>
        <taxon>Acariformes</taxon>
        <taxon>Trombidiformes</taxon>
        <taxon>Prostigmata</taxon>
        <taxon>Anystina</taxon>
        <taxon>Parasitengona</taxon>
        <taxon>Trombidioidea</taxon>
        <taxon>Trombidiidae</taxon>
        <taxon>Dinothrombium</taxon>
    </lineage>
</organism>
<evidence type="ECO:0000313" key="2">
    <source>
        <dbReference type="Proteomes" id="UP000285301"/>
    </source>
</evidence>
<accession>A0A443Q7V0</accession>
<dbReference type="AlphaFoldDB" id="A0A443Q7V0"/>
<name>A0A443Q7V0_9ACAR</name>
<dbReference type="EMBL" id="NCKU01016944">
    <property type="protein sequence ID" value="RWR99092.1"/>
    <property type="molecule type" value="Genomic_DNA"/>
</dbReference>
<evidence type="ECO:0000313" key="1">
    <source>
        <dbReference type="EMBL" id="RWR99092.1"/>
    </source>
</evidence>
<keyword evidence="2" id="KW-1185">Reference proteome</keyword>
<proteinExistence type="predicted"/>
<protein>
    <submittedName>
        <fullName evidence="1">Uncharacterized protein</fullName>
    </submittedName>
</protein>
<sequence>MYITTRQISVTMCRVLFFSN</sequence>
<gene>
    <name evidence="1" type="ORF">B4U79_07674</name>
</gene>